<name>A0A843X8H4_COLES</name>
<dbReference type="InterPro" id="IPR005162">
    <property type="entry name" value="Retrotrans_gag_dom"/>
</dbReference>
<dbReference type="Pfam" id="PF03732">
    <property type="entry name" value="Retrotrans_gag"/>
    <property type="match status" value="1"/>
</dbReference>
<dbReference type="Proteomes" id="UP000652761">
    <property type="component" value="Unassembled WGS sequence"/>
</dbReference>
<organism evidence="2 3">
    <name type="scientific">Colocasia esculenta</name>
    <name type="common">Wild taro</name>
    <name type="synonym">Arum esculentum</name>
    <dbReference type="NCBI Taxonomy" id="4460"/>
    <lineage>
        <taxon>Eukaryota</taxon>
        <taxon>Viridiplantae</taxon>
        <taxon>Streptophyta</taxon>
        <taxon>Embryophyta</taxon>
        <taxon>Tracheophyta</taxon>
        <taxon>Spermatophyta</taxon>
        <taxon>Magnoliopsida</taxon>
        <taxon>Liliopsida</taxon>
        <taxon>Araceae</taxon>
        <taxon>Aroideae</taxon>
        <taxon>Colocasieae</taxon>
        <taxon>Colocasia</taxon>
    </lineage>
</organism>
<dbReference type="OrthoDB" id="1732768at2759"/>
<feature type="domain" description="Retrotransposon gag" evidence="1">
    <location>
        <begin position="48"/>
        <end position="97"/>
    </location>
</feature>
<evidence type="ECO:0000259" key="1">
    <source>
        <dbReference type="Pfam" id="PF03732"/>
    </source>
</evidence>
<reference evidence="2" key="1">
    <citation type="submission" date="2017-07" db="EMBL/GenBank/DDBJ databases">
        <title>Taro Niue Genome Assembly and Annotation.</title>
        <authorList>
            <person name="Atibalentja N."/>
            <person name="Keating K."/>
            <person name="Fields C.J."/>
        </authorList>
    </citation>
    <scope>NUCLEOTIDE SEQUENCE</scope>
    <source>
        <strain evidence="2">Niue_2</strain>
        <tissue evidence="2">Leaf</tissue>
    </source>
</reference>
<accession>A0A843X8H4</accession>
<keyword evidence="3" id="KW-1185">Reference proteome</keyword>
<dbReference type="EMBL" id="NMUH01006611">
    <property type="protein sequence ID" value="MQM15632.1"/>
    <property type="molecule type" value="Genomic_DNA"/>
</dbReference>
<evidence type="ECO:0000313" key="3">
    <source>
        <dbReference type="Proteomes" id="UP000652761"/>
    </source>
</evidence>
<gene>
    <name evidence="2" type="ORF">Taro_048580</name>
</gene>
<comment type="caution">
    <text evidence="2">The sequence shown here is derived from an EMBL/GenBank/DDBJ whole genome shotgun (WGS) entry which is preliminary data.</text>
</comment>
<proteinExistence type="predicted"/>
<sequence>MKAPTGEIRRVVVFVTAYPIRGRCCRDWLRRVREALSGQIRSRAYPGQDGAGFLTLTQGSMTILEYEARFAELSKYAPHIVTDERKKAKKFVMGLKPSLRTRLVAFDHRTLDEALNATCRKEGEMEQ</sequence>
<protein>
    <recommendedName>
        <fullName evidence="1">Retrotransposon gag domain-containing protein</fullName>
    </recommendedName>
</protein>
<evidence type="ECO:0000313" key="2">
    <source>
        <dbReference type="EMBL" id="MQM15632.1"/>
    </source>
</evidence>
<dbReference type="AlphaFoldDB" id="A0A843X8H4"/>